<dbReference type="AlphaFoldDB" id="A0AAV6KQH9"/>
<comment type="subcellular location">
    <subcellularLocation>
        <location evidence="1">Nucleus</location>
    </subcellularLocation>
</comment>
<reference evidence="7" key="1">
    <citation type="submission" date="2020-08" db="EMBL/GenBank/DDBJ databases">
        <title>Plant Genome Project.</title>
        <authorList>
            <person name="Zhang R.-G."/>
        </authorList>
    </citation>
    <scope>NUCLEOTIDE SEQUENCE</scope>
    <source>
        <strain evidence="7">WSP0</strain>
        <tissue evidence="7">Leaf</tissue>
    </source>
</reference>
<dbReference type="GO" id="GO:0005634">
    <property type="term" value="C:nucleus"/>
    <property type="evidence" value="ECO:0007669"/>
    <property type="project" value="UniProtKB-SubCell"/>
</dbReference>
<keyword evidence="5" id="KW-0539">Nucleus</keyword>
<proteinExistence type="predicted"/>
<protein>
    <recommendedName>
        <fullName evidence="6">OVATE domain-containing protein</fullName>
    </recommendedName>
</protein>
<dbReference type="EMBL" id="JACTNZ010000004">
    <property type="protein sequence ID" value="KAG5554442.1"/>
    <property type="molecule type" value="Genomic_DNA"/>
</dbReference>
<evidence type="ECO:0000313" key="8">
    <source>
        <dbReference type="Proteomes" id="UP000823749"/>
    </source>
</evidence>
<keyword evidence="2" id="KW-0678">Repressor</keyword>
<keyword evidence="8" id="KW-1185">Reference proteome</keyword>
<gene>
    <name evidence="7" type="ORF">RHGRI_012092</name>
</gene>
<dbReference type="Proteomes" id="UP000823749">
    <property type="component" value="Chromosome 4"/>
</dbReference>
<evidence type="ECO:0000256" key="3">
    <source>
        <dbReference type="ARBA" id="ARBA00023015"/>
    </source>
</evidence>
<sequence>MGKKMKFPFLFKTTKEDSTTTITAAAAASWQWPFCGAHKTLFFRAPGGDVFKTMNSVYDTVTKLEDPTGGGGDPVEVVISGLRMAEQLFFELGEMSSILGELKTTGQVQICSEKEESSSSSGGGVLVAMDSMDFKWSMEEMVETDGLKEWDRLEELLGSALGASSREREREEEEEEVYSCQRERRRCI</sequence>
<evidence type="ECO:0000256" key="2">
    <source>
        <dbReference type="ARBA" id="ARBA00022491"/>
    </source>
</evidence>
<evidence type="ECO:0000256" key="1">
    <source>
        <dbReference type="ARBA" id="ARBA00004123"/>
    </source>
</evidence>
<dbReference type="InterPro" id="IPR006458">
    <property type="entry name" value="Ovate_C"/>
</dbReference>
<evidence type="ECO:0000256" key="5">
    <source>
        <dbReference type="ARBA" id="ARBA00023242"/>
    </source>
</evidence>
<accession>A0AAV6KQH9</accession>
<feature type="domain" description="OVATE" evidence="6">
    <location>
        <begin position="132"/>
        <end position="158"/>
    </location>
</feature>
<organism evidence="7 8">
    <name type="scientific">Rhododendron griersonianum</name>
    <dbReference type="NCBI Taxonomy" id="479676"/>
    <lineage>
        <taxon>Eukaryota</taxon>
        <taxon>Viridiplantae</taxon>
        <taxon>Streptophyta</taxon>
        <taxon>Embryophyta</taxon>
        <taxon>Tracheophyta</taxon>
        <taxon>Spermatophyta</taxon>
        <taxon>Magnoliopsida</taxon>
        <taxon>eudicotyledons</taxon>
        <taxon>Gunneridae</taxon>
        <taxon>Pentapetalae</taxon>
        <taxon>asterids</taxon>
        <taxon>Ericales</taxon>
        <taxon>Ericaceae</taxon>
        <taxon>Ericoideae</taxon>
        <taxon>Rhodoreae</taxon>
        <taxon>Rhododendron</taxon>
    </lineage>
</organism>
<dbReference type="Pfam" id="PF04844">
    <property type="entry name" value="Ovate"/>
    <property type="match status" value="1"/>
</dbReference>
<name>A0AAV6KQH9_9ERIC</name>
<comment type="caution">
    <text evidence="7">The sequence shown here is derived from an EMBL/GenBank/DDBJ whole genome shotgun (WGS) entry which is preliminary data.</text>
</comment>
<evidence type="ECO:0000259" key="6">
    <source>
        <dbReference type="Pfam" id="PF04844"/>
    </source>
</evidence>
<keyword evidence="3" id="KW-0805">Transcription regulation</keyword>
<evidence type="ECO:0000256" key="4">
    <source>
        <dbReference type="ARBA" id="ARBA00023163"/>
    </source>
</evidence>
<dbReference type="GO" id="GO:0045892">
    <property type="term" value="P:negative regulation of DNA-templated transcription"/>
    <property type="evidence" value="ECO:0007669"/>
    <property type="project" value="UniProtKB-ARBA"/>
</dbReference>
<keyword evidence="4" id="KW-0804">Transcription</keyword>
<evidence type="ECO:0000313" key="7">
    <source>
        <dbReference type="EMBL" id="KAG5554442.1"/>
    </source>
</evidence>